<dbReference type="PANTHER" id="PTHR31549">
    <property type="entry name" value="PROTEIN, PUTATIVE (DUF247)-RELATED-RELATED"/>
    <property type="match status" value="1"/>
</dbReference>
<dbReference type="RefSeq" id="XP_022156841.1">
    <property type="nucleotide sequence ID" value="XM_022301149.1"/>
</dbReference>
<dbReference type="AlphaFoldDB" id="A0A6J1DW70"/>
<keyword evidence="2" id="KW-1185">Reference proteome</keyword>
<protein>
    <submittedName>
        <fullName evidence="3">UPF0481 protein At3g02645</fullName>
    </submittedName>
</protein>
<dbReference type="KEGG" id="mcha:111023674"/>
<evidence type="ECO:0000313" key="2">
    <source>
        <dbReference type="Proteomes" id="UP000504603"/>
    </source>
</evidence>
<dbReference type="Proteomes" id="UP000504603">
    <property type="component" value="Unplaced"/>
</dbReference>
<keyword evidence="1" id="KW-0472">Membrane</keyword>
<evidence type="ECO:0000313" key="3">
    <source>
        <dbReference type="RefSeq" id="XP_022156841.1"/>
    </source>
</evidence>
<sequence length="526" mass="60283">MAKTITMVSPTYSILCTNLEETQWIVQINELFQRNDFHTAFESPTSIFQVPDCIKNDIPEAFTPRRVALGPYHHFQPELLKLELYKLDKATKVKDQIQLPEFHQLVSDKIKPLELKIRACFDKYLEVGCEALAWIMLIDGLFLIHLLHIFAEVKVDCDSKRHELPLPELDAEHQKMYLNPKANSVARNEIVSDTLMLENQIPFCVLKEILAGTQIANDLPLFLYKFCVLVSPFALPSQISPRTFLDLPQAFQQSHHLLHFLYLLVLNVKKRKVKILRRSGRVVICVGFNILLSLLHLDVVELLKEFNDSIQSLFEIFKTLVRPSAFDDSFPMIPSASKLKKVGVKFKPKYSLRDIIFDKKKTSLKLPPVTLDSTSQVILRNLVAFEVIAKFNPPIFSQYAAMMNGLISTTNDVKILKQANIIINNLESDEEVVELFDGFKKLASKSELEIGSSSKSAYMVNLVEIIEEINKYYESKLKIRVKKFIKKYVSPIVKILLIFVVVLLIIFVIIRTLCGLLFSCPRILKS</sequence>
<organism evidence="2 3">
    <name type="scientific">Momordica charantia</name>
    <name type="common">Bitter gourd</name>
    <name type="synonym">Balsam pear</name>
    <dbReference type="NCBI Taxonomy" id="3673"/>
    <lineage>
        <taxon>Eukaryota</taxon>
        <taxon>Viridiplantae</taxon>
        <taxon>Streptophyta</taxon>
        <taxon>Embryophyta</taxon>
        <taxon>Tracheophyta</taxon>
        <taxon>Spermatophyta</taxon>
        <taxon>Magnoliopsida</taxon>
        <taxon>eudicotyledons</taxon>
        <taxon>Gunneridae</taxon>
        <taxon>Pentapetalae</taxon>
        <taxon>rosids</taxon>
        <taxon>fabids</taxon>
        <taxon>Cucurbitales</taxon>
        <taxon>Cucurbitaceae</taxon>
        <taxon>Momordiceae</taxon>
        <taxon>Momordica</taxon>
    </lineage>
</organism>
<reference evidence="3" key="1">
    <citation type="submission" date="2025-08" db="UniProtKB">
        <authorList>
            <consortium name="RefSeq"/>
        </authorList>
    </citation>
    <scope>IDENTIFICATION</scope>
    <source>
        <strain evidence="3">OHB3-1</strain>
    </source>
</reference>
<accession>A0A6J1DW70</accession>
<dbReference type="InterPro" id="IPR004158">
    <property type="entry name" value="DUF247_pln"/>
</dbReference>
<feature type="transmembrane region" description="Helical" evidence="1">
    <location>
        <begin position="495"/>
        <end position="518"/>
    </location>
</feature>
<evidence type="ECO:0000256" key="1">
    <source>
        <dbReference type="SAM" id="Phobius"/>
    </source>
</evidence>
<dbReference type="GeneID" id="111023674"/>
<keyword evidence="1" id="KW-0812">Transmembrane</keyword>
<dbReference type="OrthoDB" id="1675634at2759"/>
<proteinExistence type="predicted"/>
<keyword evidence="1" id="KW-1133">Transmembrane helix</keyword>
<name>A0A6J1DW70_MOMCH</name>
<gene>
    <name evidence="3" type="primary">LOC111023674</name>
</gene>
<dbReference type="Pfam" id="PF03140">
    <property type="entry name" value="DUF247"/>
    <property type="match status" value="1"/>
</dbReference>
<dbReference type="PANTHER" id="PTHR31549:SF300">
    <property type="match status" value="1"/>
</dbReference>